<dbReference type="GO" id="GO:0003824">
    <property type="term" value="F:catalytic activity"/>
    <property type="evidence" value="ECO:0007669"/>
    <property type="project" value="InterPro"/>
</dbReference>
<dbReference type="Proteomes" id="UP000886785">
    <property type="component" value="Unassembled WGS sequence"/>
</dbReference>
<proteinExistence type="predicted"/>
<protein>
    <recommendedName>
        <fullName evidence="2">CobB/CobQ-like glutamine amidotransferase domain-containing protein</fullName>
    </recommendedName>
</protein>
<sequence>MKILHLYADLMNLYGEYANVWSLEHALMEQGFEVQTDRRTLGDALDFSGYDFIYCGSGTERSQKAALAHLSGYFDGLRQAALTGTHALFTGNACELLGESILGMDGKEYRCAGLLDFTVREHRTRFTGDAIAEFPEISAPLVGFVNKCTELFRIQEPLFSMRLGMGNAQGDPGEGWRYRNFLGTHLIGPVLVKNPAFLDWLVQRIGESARDGFILRPVRREYEERAYRTTYHALKAKP</sequence>
<reference evidence="3" key="2">
    <citation type="journal article" date="2021" name="PeerJ">
        <title>Extensive microbial diversity within the chicken gut microbiome revealed by metagenomics and culture.</title>
        <authorList>
            <person name="Gilroy R."/>
            <person name="Ravi A."/>
            <person name="Getino M."/>
            <person name="Pursley I."/>
            <person name="Horton D.L."/>
            <person name="Alikhan N.F."/>
            <person name="Baker D."/>
            <person name="Gharbi K."/>
            <person name="Hall N."/>
            <person name="Watson M."/>
            <person name="Adriaenssens E.M."/>
            <person name="Foster-Nyarko E."/>
            <person name="Jarju S."/>
            <person name="Secka A."/>
            <person name="Antonio M."/>
            <person name="Oren A."/>
            <person name="Chaudhuri R.R."/>
            <person name="La Ragione R."/>
            <person name="Hildebrand F."/>
            <person name="Pallen M.J."/>
        </authorList>
    </citation>
    <scope>NUCLEOTIDE SEQUENCE</scope>
    <source>
        <strain evidence="3">ChiSjej1B19-7085</strain>
    </source>
</reference>
<dbReference type="EMBL" id="DVHF01000072">
    <property type="protein sequence ID" value="HIR57219.1"/>
    <property type="molecule type" value="Genomic_DNA"/>
</dbReference>
<evidence type="ECO:0000313" key="4">
    <source>
        <dbReference type="Proteomes" id="UP000886785"/>
    </source>
</evidence>
<comment type="caution">
    <text evidence="3">The sequence shown here is derived from an EMBL/GenBank/DDBJ whole genome shotgun (WGS) entry which is preliminary data.</text>
</comment>
<dbReference type="InterPro" id="IPR011698">
    <property type="entry name" value="GATase_3"/>
</dbReference>
<accession>A0A9D1J1L7</accession>
<feature type="domain" description="CobB/CobQ-like glutamine amidotransferase" evidence="2">
    <location>
        <begin position="2"/>
        <end position="190"/>
    </location>
</feature>
<evidence type="ECO:0000259" key="2">
    <source>
        <dbReference type="Pfam" id="PF07685"/>
    </source>
</evidence>
<evidence type="ECO:0000256" key="1">
    <source>
        <dbReference type="ARBA" id="ARBA00022962"/>
    </source>
</evidence>
<evidence type="ECO:0000313" key="3">
    <source>
        <dbReference type="EMBL" id="HIR57219.1"/>
    </source>
</evidence>
<dbReference type="AlphaFoldDB" id="A0A9D1J1L7"/>
<reference evidence="3" key="1">
    <citation type="submission" date="2020-10" db="EMBL/GenBank/DDBJ databases">
        <authorList>
            <person name="Gilroy R."/>
        </authorList>
    </citation>
    <scope>NUCLEOTIDE SEQUENCE</scope>
    <source>
        <strain evidence="3">ChiSjej1B19-7085</strain>
    </source>
</reference>
<keyword evidence="1" id="KW-0315">Glutamine amidotransferase</keyword>
<dbReference type="Pfam" id="PF07685">
    <property type="entry name" value="GATase_3"/>
    <property type="match status" value="1"/>
</dbReference>
<gene>
    <name evidence="3" type="ORF">IAA54_06085</name>
</gene>
<organism evidence="3 4">
    <name type="scientific">Candidatus Gallacutalibacter pullicola</name>
    <dbReference type="NCBI Taxonomy" id="2840830"/>
    <lineage>
        <taxon>Bacteria</taxon>
        <taxon>Bacillati</taxon>
        <taxon>Bacillota</taxon>
        <taxon>Clostridia</taxon>
        <taxon>Eubacteriales</taxon>
        <taxon>Candidatus Gallacutalibacter</taxon>
    </lineage>
</organism>
<name>A0A9D1J1L7_9FIRM</name>